<keyword evidence="2" id="KW-1133">Transmembrane helix</keyword>
<dbReference type="Proteomes" id="UP000516151">
    <property type="component" value="Segment"/>
</dbReference>
<feature type="transmembrane region" description="Helical" evidence="2">
    <location>
        <begin position="46"/>
        <end position="67"/>
    </location>
</feature>
<dbReference type="InterPro" id="IPR001107">
    <property type="entry name" value="Band_7"/>
</dbReference>
<keyword evidence="2" id="KW-0472">Membrane</keyword>
<sequence>MLYIVLASILILLIAGSSLAWAFGSTGGTGRYGDDPNVKAIGKWTTVGLTVVLLVMTFFMSLTTVGARSVGIQTAFGRYQNTLDNGLQLTAPWSSVEEFSTQVQYLDLDSTDGSDDAVSVTFKGGGGGTVSLTPRWSIDENKAEDLWKKYKTFDKVQNQLVNSSAKDSVRVVVSKYTPNDARDGENLRPIAEQIQSDLSQSLADDGVKIDSVSIKKITLDARSQASLDKIVEANNNVERAKAERERAKIDAETAKIREESGQLSEKAAQRFCLEMMNNWDVKKNGPLQAGFVCPGTDSPAYTTTNR</sequence>
<dbReference type="InterPro" id="IPR036013">
    <property type="entry name" value="Band_7/SPFH_dom_sf"/>
</dbReference>
<evidence type="ECO:0000313" key="5">
    <source>
        <dbReference type="Proteomes" id="UP000516151"/>
    </source>
</evidence>
<dbReference type="SUPFAM" id="SSF117892">
    <property type="entry name" value="Band 7/SPFH domain"/>
    <property type="match status" value="1"/>
</dbReference>
<evidence type="ECO:0000256" key="2">
    <source>
        <dbReference type="SAM" id="Phobius"/>
    </source>
</evidence>
<dbReference type="GeneID" id="77927426"/>
<dbReference type="PANTHER" id="PTHR42911:SF2">
    <property type="entry name" value="PROHIBITIN FAMILY PROTEIN"/>
    <property type="match status" value="1"/>
</dbReference>
<keyword evidence="2" id="KW-0812">Transmembrane</keyword>
<organism evidence="4 5">
    <name type="scientific">Streptomyces phage Faust</name>
    <dbReference type="NCBI Taxonomy" id="2767565"/>
    <lineage>
        <taxon>Viruses</taxon>
        <taxon>Duplodnaviria</taxon>
        <taxon>Heunggongvirae</taxon>
        <taxon>Uroviricota</taxon>
        <taxon>Caudoviricetes</taxon>
        <taxon>Stanwilliamsviridae</taxon>
        <taxon>Loccivirinae</taxon>
        <taxon>Faustvirus</taxon>
        <taxon>Faustvirus faust</taxon>
    </lineage>
</organism>
<dbReference type="Gene3D" id="3.30.479.30">
    <property type="entry name" value="Band 7 domain"/>
    <property type="match status" value="1"/>
</dbReference>
<dbReference type="KEGG" id="vg:77927426"/>
<gene>
    <name evidence="4" type="primary">131</name>
    <name evidence="4" type="ORF">SEA_FAUST_131</name>
</gene>
<dbReference type="PANTHER" id="PTHR42911">
    <property type="entry name" value="MODULATOR OF FTSH PROTEASE HFLC"/>
    <property type="match status" value="1"/>
</dbReference>
<keyword evidence="1" id="KW-0175">Coiled coil</keyword>
<name>A0A7G9UYW0_9CAUD</name>
<keyword evidence="5" id="KW-1185">Reference proteome</keyword>
<feature type="coiled-coil region" evidence="1">
    <location>
        <begin position="223"/>
        <end position="259"/>
    </location>
</feature>
<feature type="domain" description="Band 7" evidence="3">
    <location>
        <begin position="64"/>
        <end position="247"/>
    </location>
</feature>
<evidence type="ECO:0000256" key="1">
    <source>
        <dbReference type="SAM" id="Coils"/>
    </source>
</evidence>
<evidence type="ECO:0000313" key="4">
    <source>
        <dbReference type="EMBL" id="QNN99215.1"/>
    </source>
</evidence>
<dbReference type="Pfam" id="PF01145">
    <property type="entry name" value="Band_7"/>
    <property type="match status" value="1"/>
</dbReference>
<protein>
    <submittedName>
        <fullName evidence="4">Band-7-like membrane protein</fullName>
    </submittedName>
</protein>
<proteinExistence type="predicted"/>
<evidence type="ECO:0000259" key="3">
    <source>
        <dbReference type="Pfam" id="PF01145"/>
    </source>
</evidence>
<accession>A0A7G9UYW0</accession>
<dbReference type="EMBL" id="MT684598">
    <property type="protein sequence ID" value="QNN99215.1"/>
    <property type="molecule type" value="Genomic_DNA"/>
</dbReference>
<reference evidence="4 5" key="1">
    <citation type="submission" date="2020-06" db="EMBL/GenBank/DDBJ databases">
        <authorList>
            <person name="Arora M.N."/>
            <person name="Dalling M.T."/>
            <person name="Dawson S.P.M."/>
            <person name="Elia S.N."/>
            <person name="Burke B."/>
            <person name="Shaffer C.D."/>
            <person name="Weston-Hafer K.A."/>
            <person name="Garlena R.A."/>
            <person name="Russell D.A."/>
            <person name="Pope W.H."/>
            <person name="Jacobs-Sera D."/>
            <person name="Hatfull G.F."/>
        </authorList>
    </citation>
    <scope>NUCLEOTIDE SEQUENCE [LARGE SCALE GENOMIC DNA]</scope>
</reference>
<dbReference type="RefSeq" id="YP_010651722.1">
    <property type="nucleotide sequence ID" value="NC_070783.1"/>
</dbReference>